<dbReference type="STRING" id="81408.B4119_2009"/>
<protein>
    <submittedName>
        <fullName evidence="1">Uncharacterized protein</fullName>
    </submittedName>
</protein>
<evidence type="ECO:0000313" key="2">
    <source>
        <dbReference type="Proteomes" id="UP000075455"/>
    </source>
</evidence>
<sequence length="53" mass="6061">MLADHFHGGKDFLKWLKIKNDIKNGVQTGNSLVTPFLLLNEAFNIFLEKSPFL</sequence>
<dbReference type="PATRIC" id="fig|81408.3.peg.695"/>
<dbReference type="EMBL" id="LQYS01000096">
    <property type="protein sequence ID" value="KYD09571.1"/>
    <property type="molecule type" value="Genomic_DNA"/>
</dbReference>
<accession>A0A150LB43</accession>
<proteinExistence type="predicted"/>
<name>A0A150LB43_9BACL</name>
<dbReference type="AlphaFoldDB" id="A0A150LB43"/>
<gene>
    <name evidence="1" type="ORF">B4119_2009</name>
</gene>
<dbReference type="Proteomes" id="UP000075455">
    <property type="component" value="Unassembled WGS sequence"/>
</dbReference>
<evidence type="ECO:0000313" key="1">
    <source>
        <dbReference type="EMBL" id="KYD09571.1"/>
    </source>
</evidence>
<organism evidence="1 2">
    <name type="scientific">Saccharococcus caldoxylosilyticus</name>
    <dbReference type="NCBI Taxonomy" id="81408"/>
    <lineage>
        <taxon>Bacteria</taxon>
        <taxon>Bacillati</taxon>
        <taxon>Bacillota</taxon>
        <taxon>Bacilli</taxon>
        <taxon>Bacillales</taxon>
        <taxon>Anoxybacillaceae</taxon>
        <taxon>Saccharococcus</taxon>
    </lineage>
</organism>
<comment type="caution">
    <text evidence="1">The sequence shown here is derived from an EMBL/GenBank/DDBJ whole genome shotgun (WGS) entry which is preliminary data.</text>
</comment>
<reference evidence="1 2" key="1">
    <citation type="submission" date="2016-01" db="EMBL/GenBank/DDBJ databases">
        <title>Draft Genome Sequences of Seven Thermophilic Sporeformers Isolated from Foods.</title>
        <authorList>
            <person name="Berendsen E.M."/>
            <person name="Wells-Bennik M.H."/>
            <person name="Krawcyk A.O."/>
            <person name="De Jong A."/>
            <person name="Holsappel S."/>
            <person name="Eijlander R.T."/>
            <person name="Kuipers O.P."/>
        </authorList>
    </citation>
    <scope>NUCLEOTIDE SEQUENCE [LARGE SCALE GENOMIC DNA]</scope>
    <source>
        <strain evidence="1 2">B4119</strain>
    </source>
</reference>